<evidence type="ECO:0000259" key="1">
    <source>
        <dbReference type="Pfam" id="PF00930"/>
    </source>
</evidence>
<name>K0I9T5_NITGG</name>
<accession>K0I9T5</accession>
<feature type="domain" description="Dipeptidylpeptidase IV N-terminal" evidence="1">
    <location>
        <begin position="19"/>
        <end position="73"/>
    </location>
</feature>
<dbReference type="Pfam" id="PF00930">
    <property type="entry name" value="DPPIV_N"/>
    <property type="match status" value="1"/>
</dbReference>
<gene>
    <name evidence="2" type="ordered locus">Ngar_c11450</name>
</gene>
<keyword evidence="3" id="KW-1185">Reference proteome</keyword>
<proteinExistence type="predicted"/>
<dbReference type="InParanoid" id="K0I9T5"/>
<dbReference type="BioCyc" id="CNIT1237085:G1324-1143-MONOMER"/>
<dbReference type="InterPro" id="IPR002469">
    <property type="entry name" value="Peptidase_S9B_N"/>
</dbReference>
<dbReference type="GeneID" id="13797404"/>
<evidence type="ECO:0000313" key="2">
    <source>
        <dbReference type="EMBL" id="AFU58086.1"/>
    </source>
</evidence>
<protein>
    <submittedName>
        <fullName evidence="2">Translocation protein TolB signature-containing protein</fullName>
    </submittedName>
</protein>
<dbReference type="Gene3D" id="2.120.10.30">
    <property type="entry name" value="TolB, C-terminal domain"/>
    <property type="match status" value="1"/>
</dbReference>
<reference evidence="2 3" key="1">
    <citation type="journal article" date="2012" name="Environ. Microbiol.">
        <title>The genome of the ammonia-oxidizing Candidatus Nitrososphaera gargensis: insights into metabolic versatility and environmental adaptations.</title>
        <authorList>
            <person name="Spang A."/>
            <person name="Poehlein A."/>
            <person name="Offre P."/>
            <person name="Zumbragel S."/>
            <person name="Haider S."/>
            <person name="Rychlik N."/>
            <person name="Nowka B."/>
            <person name="Schmeisser C."/>
            <person name="Lebedeva E.V."/>
            <person name="Rattei T."/>
            <person name="Bohm C."/>
            <person name="Schmid M."/>
            <person name="Galushko A."/>
            <person name="Hatzenpichler R."/>
            <person name="Weinmaier T."/>
            <person name="Daniel R."/>
            <person name="Schleper C."/>
            <person name="Spieck E."/>
            <person name="Streit W."/>
            <person name="Wagner M."/>
        </authorList>
    </citation>
    <scope>NUCLEOTIDE SEQUENCE [LARGE SCALE GENOMIC DNA]</scope>
    <source>
        <strain evidence="3">Ga9.2</strain>
    </source>
</reference>
<organism evidence="2 3">
    <name type="scientific">Nitrososphaera gargensis (strain Ga9.2)</name>
    <dbReference type="NCBI Taxonomy" id="1237085"/>
    <lineage>
        <taxon>Archaea</taxon>
        <taxon>Nitrososphaerota</taxon>
        <taxon>Nitrososphaeria</taxon>
        <taxon>Nitrososphaerales</taxon>
        <taxon>Nitrososphaeraceae</taxon>
        <taxon>Nitrososphaera</taxon>
    </lineage>
</organism>
<dbReference type="GO" id="GO:0006508">
    <property type="term" value="P:proteolysis"/>
    <property type="evidence" value="ECO:0007669"/>
    <property type="project" value="InterPro"/>
</dbReference>
<dbReference type="InterPro" id="IPR011042">
    <property type="entry name" value="6-blade_b-propeller_TolB-like"/>
</dbReference>
<dbReference type="RefSeq" id="WP_015018623.1">
    <property type="nucleotide sequence ID" value="NC_018719.1"/>
</dbReference>
<dbReference type="OrthoDB" id="25019at2157"/>
<dbReference type="AlphaFoldDB" id="K0I9T5"/>
<dbReference type="SUPFAM" id="SSF82171">
    <property type="entry name" value="DPP6 N-terminal domain-like"/>
    <property type="match status" value="1"/>
</dbReference>
<dbReference type="HOGENOM" id="CLU_2191106_0_0_2"/>
<evidence type="ECO:0000313" key="3">
    <source>
        <dbReference type="Proteomes" id="UP000008037"/>
    </source>
</evidence>
<sequence>MPSVGRKVEVGLHFINADGTNKVHLTDSSDGLIGCYVWSPDGTKIAYEANEDIFVVNVDGTNNIKNLANDGGTTDDFKPTWASNDKIIFESVVFDKDKRSFRASSFKE</sequence>
<dbReference type="STRING" id="1237085.Ngar_c11450"/>
<dbReference type="Proteomes" id="UP000008037">
    <property type="component" value="Chromosome"/>
</dbReference>
<dbReference type="EMBL" id="CP002408">
    <property type="protein sequence ID" value="AFU58086.1"/>
    <property type="molecule type" value="Genomic_DNA"/>
</dbReference>
<dbReference type="KEGG" id="nga:Ngar_c11450"/>